<evidence type="ECO:0000313" key="3">
    <source>
        <dbReference type="Proteomes" id="UP000014983"/>
    </source>
</evidence>
<keyword evidence="1" id="KW-0472">Membrane</keyword>
<organism evidence="2 3">
    <name type="scientific">Spiroplasma diminutum CUAS-1</name>
    <dbReference type="NCBI Taxonomy" id="1276221"/>
    <lineage>
        <taxon>Bacteria</taxon>
        <taxon>Bacillati</taxon>
        <taxon>Mycoplasmatota</taxon>
        <taxon>Mollicutes</taxon>
        <taxon>Entomoplasmatales</taxon>
        <taxon>Spiroplasmataceae</taxon>
        <taxon>Spiroplasma</taxon>
    </lineage>
</organism>
<keyword evidence="3" id="KW-1185">Reference proteome</keyword>
<evidence type="ECO:0000313" key="2">
    <source>
        <dbReference type="EMBL" id="AGR41780.1"/>
    </source>
</evidence>
<dbReference type="STRING" id="1276221.SDIMI_v3c00760"/>
<evidence type="ECO:0000256" key="1">
    <source>
        <dbReference type="SAM" id="Phobius"/>
    </source>
</evidence>
<dbReference type="PATRIC" id="fig|1276221.3.peg.75"/>
<protein>
    <recommendedName>
        <fullName evidence="4">Transmembrane protein</fullName>
    </recommendedName>
</protein>
<proteinExistence type="predicted"/>
<dbReference type="KEGG" id="sdi:SDIMI_v3c00760"/>
<dbReference type="OrthoDB" id="389768at2"/>
<gene>
    <name evidence="2" type="ORF">SDIMI_v3c00760</name>
</gene>
<evidence type="ECO:0008006" key="4">
    <source>
        <dbReference type="Google" id="ProtNLM"/>
    </source>
</evidence>
<dbReference type="AlphaFoldDB" id="S5MIN5"/>
<dbReference type="Proteomes" id="UP000014983">
    <property type="component" value="Chromosome"/>
</dbReference>
<dbReference type="InParanoid" id="S5MIN5"/>
<dbReference type="EMBL" id="CP005076">
    <property type="protein sequence ID" value="AGR41780.1"/>
    <property type="molecule type" value="Genomic_DNA"/>
</dbReference>
<accession>S5MIN5</accession>
<reference evidence="2 3" key="1">
    <citation type="journal article" date="2013" name="Genome Biol. Evol.">
        <title>Comparison of metabolic capacities and inference of gene content evolution in mosquito-associated Spiroplasma diminutum and S. taiwanense.</title>
        <authorList>
            <person name="Lo W.S."/>
            <person name="Ku C."/>
            <person name="Chen L.L."/>
            <person name="Chang T.H."/>
            <person name="Kuo C.H."/>
        </authorList>
    </citation>
    <scope>NUCLEOTIDE SEQUENCE [LARGE SCALE GENOMIC DNA]</scope>
    <source>
        <strain evidence="2">CUAS-1</strain>
    </source>
</reference>
<name>S5MIN5_9MOLU</name>
<dbReference type="HOGENOM" id="CLU_811122_0_0_14"/>
<dbReference type="RefSeq" id="WP_020836013.1">
    <property type="nucleotide sequence ID" value="NC_021833.1"/>
</dbReference>
<feature type="transmembrane region" description="Helical" evidence="1">
    <location>
        <begin position="64"/>
        <end position="89"/>
    </location>
</feature>
<keyword evidence="1" id="KW-1133">Transmembrane helix</keyword>
<sequence length="344" mass="39826">MKINQNLQNDVEKVFWENTELNIILKKILFNKVLLIFWNILLVVIFLGSLGVLIFNLISSNQNGQLNIIAISTLFFGTLLSLIIIVFTIRKSKKLSLLLNEKIFSGKKLDLVYKNYFEFNFKAHGLSEIELNLVNPEFKIEKIWNSYKTYLNTKDAPFKTQSINSINFTFNNQRGSFVINNPIRFIERKRTYNNSKNGSKYKTVTTKFSSSNLFLESNKYSENFRGIKVKKSGKLKGDYKSESVLFNDKYSTNFSSTDLKATQFLTPIALDKLSNLELNGFNALGINNEVYVEKYKVGKDIFPIGIFDFTKLFTKSNLIQLVSKKIILEFEMLLDSLEYISYMK</sequence>
<keyword evidence="1" id="KW-0812">Transmembrane</keyword>
<feature type="transmembrane region" description="Helical" evidence="1">
    <location>
        <begin position="33"/>
        <end position="58"/>
    </location>
</feature>